<dbReference type="AlphaFoldDB" id="A0A4Y7T7C5"/>
<dbReference type="OrthoDB" id="20734at2759"/>
<gene>
    <name evidence="3" type="ORF">FA13DRAFT_1734198</name>
</gene>
<evidence type="ECO:0000313" key="4">
    <source>
        <dbReference type="Proteomes" id="UP000298030"/>
    </source>
</evidence>
<dbReference type="PANTHER" id="PTHR28133">
    <property type="entry name" value="REQUIRED FOR RESPIRATORY GROWTH PROTEIN 7, MITOCHONDRIAL"/>
    <property type="match status" value="1"/>
</dbReference>
<dbReference type="Proteomes" id="UP000298030">
    <property type="component" value="Unassembled WGS sequence"/>
</dbReference>
<evidence type="ECO:0000313" key="3">
    <source>
        <dbReference type="EMBL" id="TEB29854.1"/>
    </source>
</evidence>
<name>A0A4Y7T7C5_COPMI</name>
<evidence type="ECO:0000256" key="2">
    <source>
        <dbReference type="ARBA" id="ARBA00023128"/>
    </source>
</evidence>
<keyword evidence="2" id="KW-0496">Mitochondrion</keyword>
<dbReference type="InterPro" id="IPR018828">
    <property type="entry name" value="RRG7"/>
</dbReference>
<evidence type="ECO:0008006" key="5">
    <source>
        <dbReference type="Google" id="ProtNLM"/>
    </source>
</evidence>
<organism evidence="3 4">
    <name type="scientific">Coprinellus micaceus</name>
    <name type="common">Glistening ink-cap mushroom</name>
    <name type="synonym">Coprinus micaceus</name>
    <dbReference type="NCBI Taxonomy" id="71717"/>
    <lineage>
        <taxon>Eukaryota</taxon>
        <taxon>Fungi</taxon>
        <taxon>Dikarya</taxon>
        <taxon>Basidiomycota</taxon>
        <taxon>Agaricomycotina</taxon>
        <taxon>Agaricomycetes</taxon>
        <taxon>Agaricomycetidae</taxon>
        <taxon>Agaricales</taxon>
        <taxon>Agaricineae</taxon>
        <taxon>Psathyrellaceae</taxon>
        <taxon>Coprinellus</taxon>
    </lineage>
</organism>
<proteinExistence type="predicted"/>
<evidence type="ECO:0000256" key="1">
    <source>
        <dbReference type="ARBA" id="ARBA00004173"/>
    </source>
</evidence>
<protein>
    <recommendedName>
        <fullName evidence="5">Restriction endonuclease type IV Mrr domain-containing protein</fullName>
    </recommendedName>
</protein>
<comment type="subcellular location">
    <subcellularLocation>
        <location evidence="1">Mitochondrion</location>
    </subcellularLocation>
</comment>
<feature type="non-terminal residue" evidence="3">
    <location>
        <position position="1"/>
    </location>
</feature>
<sequence>MSVATLTPLRGHWRRKCDARRLSTGDGGIDLLGWWWLPPCVSALVSAPSTPPSTTTGEVLRGRRRIRVVGQCKAEKKKMGPNYVRELEGVMHRLASPSPARFCAEDALDLPRVASPSAEGDSVHHDEPTVAILVSQSPFTKSTILRAQSSPIPFLLLHLPIKPPPETSVPQVAIESSVFEGDAEGVDAATQDGSIATALCNMALVGTHGLLRGEMEVRWERDTSFMGDAGEKRLENGVSGRPGLWWNGERVESWVPEGG</sequence>
<dbReference type="Pfam" id="PF10356">
    <property type="entry name" value="RRG7"/>
    <property type="match status" value="1"/>
</dbReference>
<dbReference type="EMBL" id="QPFP01000025">
    <property type="protein sequence ID" value="TEB29854.1"/>
    <property type="molecule type" value="Genomic_DNA"/>
</dbReference>
<reference evidence="3 4" key="1">
    <citation type="journal article" date="2019" name="Nat. Ecol. Evol.">
        <title>Megaphylogeny resolves global patterns of mushroom evolution.</title>
        <authorList>
            <person name="Varga T."/>
            <person name="Krizsan K."/>
            <person name="Foldi C."/>
            <person name="Dima B."/>
            <person name="Sanchez-Garcia M."/>
            <person name="Sanchez-Ramirez S."/>
            <person name="Szollosi G.J."/>
            <person name="Szarkandi J.G."/>
            <person name="Papp V."/>
            <person name="Albert L."/>
            <person name="Andreopoulos W."/>
            <person name="Angelini C."/>
            <person name="Antonin V."/>
            <person name="Barry K.W."/>
            <person name="Bougher N.L."/>
            <person name="Buchanan P."/>
            <person name="Buyck B."/>
            <person name="Bense V."/>
            <person name="Catcheside P."/>
            <person name="Chovatia M."/>
            <person name="Cooper J."/>
            <person name="Damon W."/>
            <person name="Desjardin D."/>
            <person name="Finy P."/>
            <person name="Geml J."/>
            <person name="Haridas S."/>
            <person name="Hughes K."/>
            <person name="Justo A."/>
            <person name="Karasinski D."/>
            <person name="Kautmanova I."/>
            <person name="Kiss B."/>
            <person name="Kocsube S."/>
            <person name="Kotiranta H."/>
            <person name="LaButti K.M."/>
            <person name="Lechner B.E."/>
            <person name="Liimatainen K."/>
            <person name="Lipzen A."/>
            <person name="Lukacs Z."/>
            <person name="Mihaltcheva S."/>
            <person name="Morgado L.N."/>
            <person name="Niskanen T."/>
            <person name="Noordeloos M.E."/>
            <person name="Ohm R.A."/>
            <person name="Ortiz-Santana B."/>
            <person name="Ovrebo C."/>
            <person name="Racz N."/>
            <person name="Riley R."/>
            <person name="Savchenko A."/>
            <person name="Shiryaev A."/>
            <person name="Soop K."/>
            <person name="Spirin V."/>
            <person name="Szebenyi C."/>
            <person name="Tomsovsky M."/>
            <person name="Tulloss R.E."/>
            <person name="Uehling J."/>
            <person name="Grigoriev I.V."/>
            <person name="Vagvolgyi C."/>
            <person name="Papp T."/>
            <person name="Martin F.M."/>
            <person name="Miettinen O."/>
            <person name="Hibbett D.S."/>
            <person name="Nagy L.G."/>
        </authorList>
    </citation>
    <scope>NUCLEOTIDE SEQUENCE [LARGE SCALE GENOMIC DNA]</scope>
    <source>
        <strain evidence="3 4">FP101781</strain>
    </source>
</reference>
<accession>A0A4Y7T7C5</accession>
<comment type="caution">
    <text evidence="3">The sequence shown here is derived from an EMBL/GenBank/DDBJ whole genome shotgun (WGS) entry which is preliminary data.</text>
</comment>
<dbReference type="GO" id="GO:0005739">
    <property type="term" value="C:mitochondrion"/>
    <property type="evidence" value="ECO:0007669"/>
    <property type="project" value="UniProtKB-SubCell"/>
</dbReference>
<keyword evidence="4" id="KW-1185">Reference proteome</keyword>
<dbReference type="PANTHER" id="PTHR28133:SF1">
    <property type="entry name" value="REQUIRED FOR RESPIRATORY GROWTH PROTEIN 7, MITOCHONDRIAL"/>
    <property type="match status" value="1"/>
</dbReference>